<feature type="compositionally biased region" description="Low complexity" evidence="1">
    <location>
        <begin position="292"/>
        <end position="303"/>
    </location>
</feature>
<dbReference type="KEGG" id="pki:111859918"/>
<feature type="compositionally biased region" description="Basic and acidic residues" evidence="1">
    <location>
        <begin position="433"/>
        <end position="443"/>
    </location>
</feature>
<evidence type="ECO:0000256" key="1">
    <source>
        <dbReference type="SAM" id="MobiDB-lite"/>
    </source>
</evidence>
<dbReference type="InterPro" id="IPR043448">
    <property type="entry name" value="PKHO1/2"/>
</dbReference>
<feature type="compositionally biased region" description="Basic and acidic residues" evidence="1">
    <location>
        <begin position="189"/>
        <end position="200"/>
    </location>
</feature>
<dbReference type="SUPFAM" id="SSF50729">
    <property type="entry name" value="PH domain-like"/>
    <property type="match status" value="1"/>
</dbReference>
<evidence type="ECO:0000313" key="4">
    <source>
        <dbReference type="Proteomes" id="UP000261540"/>
    </source>
</evidence>
<evidence type="ECO:0000313" key="3">
    <source>
        <dbReference type="Ensembl" id="ENSPKIP00000002854.1"/>
    </source>
</evidence>
<dbReference type="Proteomes" id="UP000261540">
    <property type="component" value="Unplaced"/>
</dbReference>
<feature type="region of interest" description="Disordered" evidence="1">
    <location>
        <begin position="607"/>
        <end position="631"/>
    </location>
</feature>
<dbReference type="GeneTree" id="ENSGT00530000063760"/>
<feature type="compositionally biased region" description="Basic residues" evidence="1">
    <location>
        <begin position="141"/>
        <end position="156"/>
    </location>
</feature>
<dbReference type="OrthoDB" id="8860305at2759"/>
<sequence>MEDGVKDGKAQPAETASVSKAGWLKKCSGRFLGSYKDRYISVERTEIVVYENEDLEKCIERVDLEKYDKCCASRGAFQKKNRLLLIPAPKSKVHEVKLQVTDPGQKDAWLTAISDAINRAKNKIFDEVKVDESCSLEHVTRTRPKGNRSRRPPTRIHMKEAGNTSSDGILRLDLDLDAVDTMPNGSCEVKAETEAPKEVIKPPMPPSKPSEDAPQNSGEEEGPQKSAIKPPMPPSTDSKPKEAPPQSSSEEDSPQKSIKPPMPPSSDSKPIASPIKEPADDNCSSEIECVPSSSLADVTSTSSEKAESDKTPSAVDPSPSSKDLQPPMLPSKDKKPILKPEDAVPEQPLSMEDNKAERPVEPTSEDHPSTSPEEAASGKDTTSSAEATVTPSKEVSCAADKEDLVPAAIEPEPTNLTAISMEKQELVTSSSVIKEEDEPKVTDLEPCVSNTKPPEQIPERVKKGPAPPAPPKKKPVKPPHVIAGQCNVKASPANVPSVESGNQTVITHVETVSMETNLEPVSHSTDTNSVILPTISSMEAENVSVSIKSTVPDGEIVPSTIILAESKEDPPKADDEVSLEPKKDGVLIVLTSYDSGGNLNLSMEQIDRDEMRSSDSGQHSDEEMESGDNIRASTIALSGSRTRLDEEICEDGTDSMDNHGPLSLSGNAENLHDIMKGALIPELSETFSPVFIPFVTRKCLSVGDLLSTSQPGPQPSVRSDAHELQGKAFPDPIYTGEPFDKGKGQMSTTALNPAEQEQLHEALKRHQKARIMKVHTTKRQSW</sequence>
<dbReference type="PANTHER" id="PTHR15871:SF2">
    <property type="entry name" value="PLECKSTRIN HOMOLOGY DOMAIN-CONTAINING FAMILY O MEMBER 2"/>
    <property type="match status" value="1"/>
</dbReference>
<dbReference type="PANTHER" id="PTHR15871">
    <property type="entry name" value="PH DOMAIN-CONTAINING PROTEIN"/>
    <property type="match status" value="1"/>
</dbReference>
<dbReference type="Ensembl" id="ENSPKIT00000026807.1">
    <property type="protein sequence ID" value="ENSPKIP00000002854.1"/>
    <property type="gene ID" value="ENSPKIG00000020587.1"/>
</dbReference>
<feature type="compositionally biased region" description="Basic and acidic residues" evidence="1">
    <location>
        <begin position="352"/>
        <end position="368"/>
    </location>
</feature>
<accession>A0A3B3QAQ5</accession>
<dbReference type="InterPro" id="IPR001849">
    <property type="entry name" value="PH_domain"/>
</dbReference>
<proteinExistence type="predicted"/>
<name>A0A3B3QAQ5_9TELE</name>
<keyword evidence="4" id="KW-1185">Reference proteome</keyword>
<dbReference type="AlphaFoldDB" id="A0A3B3QAQ5"/>
<feature type="compositionally biased region" description="Basic and acidic residues" evidence="1">
    <location>
        <begin position="607"/>
        <end position="621"/>
    </location>
</feature>
<dbReference type="InterPro" id="IPR011993">
    <property type="entry name" value="PH-like_dom_sf"/>
</dbReference>
<dbReference type="Pfam" id="PF00169">
    <property type="entry name" value="PH"/>
    <property type="match status" value="1"/>
</dbReference>
<dbReference type="GO" id="GO:0071888">
    <property type="term" value="P:macrophage apoptotic process"/>
    <property type="evidence" value="ECO:0007669"/>
    <property type="project" value="TreeGrafter"/>
</dbReference>
<reference evidence="3" key="1">
    <citation type="submission" date="2025-08" db="UniProtKB">
        <authorList>
            <consortium name="Ensembl"/>
        </authorList>
    </citation>
    <scope>IDENTIFICATION</scope>
</reference>
<dbReference type="PROSITE" id="PS50003">
    <property type="entry name" value="PH_DOMAIN"/>
    <property type="match status" value="1"/>
</dbReference>
<protein>
    <submittedName>
        <fullName evidence="3">Muscle M-line assembly protein unc-89-like</fullName>
    </submittedName>
</protein>
<feature type="compositionally biased region" description="Polar residues" evidence="1">
    <location>
        <begin position="379"/>
        <end position="393"/>
    </location>
</feature>
<feature type="compositionally biased region" description="Low complexity" evidence="1">
    <location>
        <begin position="255"/>
        <end position="270"/>
    </location>
</feature>
<feature type="region of interest" description="Disordered" evidence="1">
    <location>
        <begin position="187"/>
        <end position="478"/>
    </location>
</feature>
<evidence type="ECO:0000259" key="2">
    <source>
        <dbReference type="PROSITE" id="PS50003"/>
    </source>
</evidence>
<feature type="compositionally biased region" description="Basic and acidic residues" evidence="1">
    <location>
        <begin position="331"/>
        <end position="342"/>
    </location>
</feature>
<dbReference type="Gene3D" id="2.30.29.30">
    <property type="entry name" value="Pleckstrin-homology domain (PH domain)/Phosphotyrosine-binding domain (PTB)"/>
    <property type="match status" value="1"/>
</dbReference>
<reference evidence="3" key="2">
    <citation type="submission" date="2025-09" db="UniProtKB">
        <authorList>
            <consortium name="Ensembl"/>
        </authorList>
    </citation>
    <scope>IDENTIFICATION</scope>
</reference>
<feature type="domain" description="PH" evidence="2">
    <location>
        <begin position="17"/>
        <end position="118"/>
    </location>
</feature>
<feature type="region of interest" description="Disordered" evidence="1">
    <location>
        <begin position="138"/>
        <end position="169"/>
    </location>
</feature>
<dbReference type="SMART" id="SM00233">
    <property type="entry name" value="PH"/>
    <property type="match status" value="1"/>
</dbReference>
<organism evidence="3 4">
    <name type="scientific">Paramormyrops kingsleyae</name>
    <dbReference type="NCBI Taxonomy" id="1676925"/>
    <lineage>
        <taxon>Eukaryota</taxon>
        <taxon>Metazoa</taxon>
        <taxon>Chordata</taxon>
        <taxon>Craniata</taxon>
        <taxon>Vertebrata</taxon>
        <taxon>Euteleostomi</taxon>
        <taxon>Actinopterygii</taxon>
        <taxon>Neopterygii</taxon>
        <taxon>Teleostei</taxon>
        <taxon>Osteoglossocephala</taxon>
        <taxon>Osteoglossomorpha</taxon>
        <taxon>Osteoglossiformes</taxon>
        <taxon>Mormyridae</taxon>
        <taxon>Paramormyrops</taxon>
    </lineage>
</organism>